<dbReference type="SMART" id="SM00225">
    <property type="entry name" value="BTB"/>
    <property type="match status" value="1"/>
</dbReference>
<dbReference type="PROSITE" id="PS50097">
    <property type="entry name" value="BTB"/>
    <property type="match status" value="1"/>
</dbReference>
<dbReference type="Proteomes" id="UP000076871">
    <property type="component" value="Unassembled WGS sequence"/>
</dbReference>
<dbReference type="Pfam" id="PF00651">
    <property type="entry name" value="BTB"/>
    <property type="match status" value="1"/>
</dbReference>
<evidence type="ECO:0000259" key="1">
    <source>
        <dbReference type="PROSITE" id="PS50097"/>
    </source>
</evidence>
<organism evidence="2 3">
    <name type="scientific">Laetiporus sulphureus 93-53</name>
    <dbReference type="NCBI Taxonomy" id="1314785"/>
    <lineage>
        <taxon>Eukaryota</taxon>
        <taxon>Fungi</taxon>
        <taxon>Dikarya</taxon>
        <taxon>Basidiomycota</taxon>
        <taxon>Agaricomycotina</taxon>
        <taxon>Agaricomycetes</taxon>
        <taxon>Polyporales</taxon>
        <taxon>Laetiporus</taxon>
    </lineage>
</organism>
<accession>A0A165ELT8</accession>
<dbReference type="InParanoid" id="A0A165ELT8"/>
<dbReference type="InterPro" id="IPR011333">
    <property type="entry name" value="SKP1/BTB/POZ_sf"/>
</dbReference>
<protein>
    <recommendedName>
        <fullName evidence="1">BTB domain-containing protein</fullName>
    </recommendedName>
</protein>
<sequence length="285" mass="32250">MLIVLGTRGEIKVNHMDDDAIHTEPVDELATAAAPVDAPVPFNKSTADVILRSSDGVDFRVKKAIIAEASTFFESLFTLPRLQAASDEYRDGLPVIPMTEDKNTLEKLLRIFYPVRDPDIDLHEIAPLLDAARKYDIDVVMDVIMRKLEASYAKTAPLKAYAVAVHFHLTSEAVEAARYYLDEEMEHVPLPEFDNISASAYIRLLNYHAKCGEAASGLAKKFRWIDSSDDWVWFECTSCPGASMRWYLKSNELRTPRTWWLQHMERSADLLKETQQHGNLCSGMV</sequence>
<dbReference type="STRING" id="1314785.A0A165ELT8"/>
<dbReference type="OrthoDB" id="3357985at2759"/>
<evidence type="ECO:0000313" key="2">
    <source>
        <dbReference type="EMBL" id="KZT07325.1"/>
    </source>
</evidence>
<dbReference type="SUPFAM" id="SSF54695">
    <property type="entry name" value="POZ domain"/>
    <property type="match status" value="1"/>
</dbReference>
<dbReference type="InterPro" id="IPR000210">
    <property type="entry name" value="BTB/POZ_dom"/>
</dbReference>
<dbReference type="RefSeq" id="XP_040765065.1">
    <property type="nucleotide sequence ID" value="XM_040906376.1"/>
</dbReference>
<dbReference type="EMBL" id="KV427620">
    <property type="protein sequence ID" value="KZT07325.1"/>
    <property type="molecule type" value="Genomic_DNA"/>
</dbReference>
<evidence type="ECO:0000313" key="3">
    <source>
        <dbReference type="Proteomes" id="UP000076871"/>
    </source>
</evidence>
<dbReference type="CDD" id="cd18186">
    <property type="entry name" value="BTB_POZ_ZBTB_KLHL-like"/>
    <property type="match status" value="1"/>
</dbReference>
<reference evidence="2 3" key="1">
    <citation type="journal article" date="2016" name="Mol. Biol. Evol.">
        <title>Comparative Genomics of Early-Diverging Mushroom-Forming Fungi Provides Insights into the Origins of Lignocellulose Decay Capabilities.</title>
        <authorList>
            <person name="Nagy L.G."/>
            <person name="Riley R."/>
            <person name="Tritt A."/>
            <person name="Adam C."/>
            <person name="Daum C."/>
            <person name="Floudas D."/>
            <person name="Sun H."/>
            <person name="Yadav J.S."/>
            <person name="Pangilinan J."/>
            <person name="Larsson K.H."/>
            <person name="Matsuura K."/>
            <person name="Barry K."/>
            <person name="Labutti K."/>
            <person name="Kuo R."/>
            <person name="Ohm R.A."/>
            <person name="Bhattacharya S.S."/>
            <person name="Shirouzu T."/>
            <person name="Yoshinaga Y."/>
            <person name="Martin F.M."/>
            <person name="Grigoriev I.V."/>
            <person name="Hibbett D.S."/>
        </authorList>
    </citation>
    <scope>NUCLEOTIDE SEQUENCE [LARGE SCALE GENOMIC DNA]</scope>
    <source>
        <strain evidence="2 3">93-53</strain>
    </source>
</reference>
<gene>
    <name evidence="2" type="ORF">LAESUDRAFT_699242</name>
</gene>
<dbReference type="GeneID" id="63823405"/>
<feature type="domain" description="BTB" evidence="1">
    <location>
        <begin position="47"/>
        <end position="113"/>
    </location>
</feature>
<name>A0A165ELT8_9APHY</name>
<proteinExistence type="predicted"/>
<keyword evidence="3" id="KW-1185">Reference proteome</keyword>
<dbReference type="Gene3D" id="3.30.710.10">
    <property type="entry name" value="Potassium Channel Kv1.1, Chain A"/>
    <property type="match status" value="1"/>
</dbReference>
<dbReference type="AlphaFoldDB" id="A0A165ELT8"/>